<reference evidence="1" key="1">
    <citation type="submission" date="2022-06" db="EMBL/GenBank/DDBJ databases">
        <title>Genomic Encyclopedia of Archaeal and Bacterial Type Strains, Phase II (KMG-II): from individual species to whole genera.</title>
        <authorList>
            <person name="Goeker M."/>
        </authorList>
    </citation>
    <scope>NUCLEOTIDE SEQUENCE</scope>
    <source>
        <strain evidence="1">DSM 43935</strain>
    </source>
</reference>
<proteinExistence type="predicted"/>
<sequence length="359" mass="37835">MAVGVAAVGMTAAGCGTGTPGQATAGVSGTSLATSASATTTSGSAEPFDGEVLKRGEVAELEDTSGARLNPVSDGDLRNFGISAKVFEIGTTDEITSGRGYRPDTGNKLLVFSVKVERHEKSSAVSGRVSASVSVEGRQQNLPGFDELLSYGEQDGTLHYAVGVPAQDPHDVELQLKYSDLAQRFDLLDGRRTGDQPAVLYRSDDYPTVWVERLTPSSFEFTRPGDDEGPTRFTIPVERAELTYFAPVTGNAPEARDKAWLVLRYKAVGEGPNSGYASQCAVPLPAYTLTDDKGGTYQPVDRHSRFDSDGAVVTFEVPADLATATLRVAPTTLNCDTGGTSEPWPASGAAEIPFTLPAS</sequence>
<protein>
    <submittedName>
        <fullName evidence="1">Uncharacterized protein</fullName>
    </submittedName>
</protein>
<accession>A0AAE3KL07</accession>
<dbReference type="Proteomes" id="UP001206128">
    <property type="component" value="Unassembled WGS sequence"/>
</dbReference>
<evidence type="ECO:0000313" key="1">
    <source>
        <dbReference type="EMBL" id="MCP2169909.1"/>
    </source>
</evidence>
<dbReference type="EMBL" id="JAMTCK010000022">
    <property type="protein sequence ID" value="MCP2169909.1"/>
    <property type="molecule type" value="Genomic_DNA"/>
</dbReference>
<gene>
    <name evidence="1" type="ORF">LX83_006795</name>
</gene>
<organism evidence="1 2">
    <name type="scientific">Goodfellowiella coeruleoviolacea</name>
    <dbReference type="NCBI Taxonomy" id="334858"/>
    <lineage>
        <taxon>Bacteria</taxon>
        <taxon>Bacillati</taxon>
        <taxon>Actinomycetota</taxon>
        <taxon>Actinomycetes</taxon>
        <taxon>Pseudonocardiales</taxon>
        <taxon>Pseudonocardiaceae</taxon>
        <taxon>Goodfellowiella</taxon>
    </lineage>
</organism>
<name>A0AAE3KL07_9PSEU</name>
<dbReference type="AlphaFoldDB" id="A0AAE3KL07"/>
<evidence type="ECO:0000313" key="2">
    <source>
        <dbReference type="Proteomes" id="UP001206128"/>
    </source>
</evidence>
<comment type="caution">
    <text evidence="1">The sequence shown here is derived from an EMBL/GenBank/DDBJ whole genome shotgun (WGS) entry which is preliminary data.</text>
</comment>
<keyword evidence="2" id="KW-1185">Reference proteome</keyword>